<evidence type="ECO:0000256" key="1">
    <source>
        <dbReference type="SAM" id="SignalP"/>
    </source>
</evidence>
<evidence type="ECO:0000313" key="2">
    <source>
        <dbReference type="EMBL" id="RHZ45463.1"/>
    </source>
</evidence>
<feature type="chain" id="PRO_5017246553" description="Invertebrate defensins family profile domain-containing protein" evidence="1">
    <location>
        <begin position="24"/>
        <end position="93"/>
    </location>
</feature>
<evidence type="ECO:0000313" key="3">
    <source>
        <dbReference type="Proteomes" id="UP000215305"/>
    </source>
</evidence>
<keyword evidence="3" id="KW-1185">Reference proteome</keyword>
<gene>
    <name evidence="2" type="ORF">CDV56_104280</name>
</gene>
<evidence type="ECO:0008006" key="4">
    <source>
        <dbReference type="Google" id="ProtNLM"/>
    </source>
</evidence>
<name>A0A397G974_ASPTH</name>
<dbReference type="EMBL" id="NKHU02000287">
    <property type="protein sequence ID" value="RHZ45463.1"/>
    <property type="molecule type" value="Genomic_DNA"/>
</dbReference>
<dbReference type="VEuPathDB" id="FungiDB:CDV56_104280"/>
<protein>
    <recommendedName>
        <fullName evidence="4">Invertebrate defensins family profile domain-containing protein</fullName>
    </recommendedName>
</protein>
<keyword evidence="1" id="KW-0732">Signal</keyword>
<dbReference type="Proteomes" id="UP000215305">
    <property type="component" value="Unassembled WGS sequence"/>
</dbReference>
<accession>A0A397G974</accession>
<feature type="signal peptide" evidence="1">
    <location>
        <begin position="1"/>
        <end position="23"/>
    </location>
</feature>
<reference evidence="2" key="1">
    <citation type="submission" date="2018-08" db="EMBL/GenBank/DDBJ databases">
        <title>Draft genome sequence of azole-resistant Aspergillus thermomutatus (Neosartorya pseudofischeri) strain HMR AF 39, isolated from a human nasal aspirate.</title>
        <authorList>
            <person name="Parent-Michaud M."/>
            <person name="Dufresne P.J."/>
            <person name="Fournier E."/>
            <person name="Martineau C."/>
            <person name="Moreira S."/>
            <person name="Perkins V."/>
            <person name="De Repentigny L."/>
            <person name="Dufresne S.F."/>
        </authorList>
    </citation>
    <scope>NUCLEOTIDE SEQUENCE [LARGE SCALE GENOMIC DNA]</scope>
    <source>
        <strain evidence="2">HMR AF 39</strain>
    </source>
</reference>
<dbReference type="GeneID" id="38126254"/>
<comment type="caution">
    <text evidence="2">The sequence shown here is derived from an EMBL/GenBank/DDBJ whole genome shotgun (WGS) entry which is preliminary data.</text>
</comment>
<sequence length="93" mass="10128">MKFSQLTTTSLLTLTLTPLSALADPTTVLQKCYPLYSDAGAEEAWFIANLKCNSACQEHGFNGGGCDKDAYECVCSQTELSVLKWTTKININV</sequence>
<dbReference type="RefSeq" id="XP_026610720.1">
    <property type="nucleotide sequence ID" value="XM_026757899.1"/>
</dbReference>
<organism evidence="2 3">
    <name type="scientific">Aspergillus thermomutatus</name>
    <name type="common">Neosartorya pseudofischeri</name>
    <dbReference type="NCBI Taxonomy" id="41047"/>
    <lineage>
        <taxon>Eukaryota</taxon>
        <taxon>Fungi</taxon>
        <taxon>Dikarya</taxon>
        <taxon>Ascomycota</taxon>
        <taxon>Pezizomycotina</taxon>
        <taxon>Eurotiomycetes</taxon>
        <taxon>Eurotiomycetidae</taxon>
        <taxon>Eurotiales</taxon>
        <taxon>Aspergillaceae</taxon>
        <taxon>Aspergillus</taxon>
        <taxon>Aspergillus subgen. Fumigati</taxon>
    </lineage>
</organism>
<proteinExistence type="predicted"/>
<dbReference type="AlphaFoldDB" id="A0A397G974"/>
<dbReference type="OrthoDB" id="4482742at2759"/>